<keyword evidence="2" id="KW-1185">Reference proteome</keyword>
<proteinExistence type="predicted"/>
<organism evidence="1 2">
    <name type="scientific">Tranquillimonas rosea</name>
    <dbReference type="NCBI Taxonomy" id="641238"/>
    <lineage>
        <taxon>Bacteria</taxon>
        <taxon>Pseudomonadati</taxon>
        <taxon>Pseudomonadota</taxon>
        <taxon>Alphaproteobacteria</taxon>
        <taxon>Rhodobacterales</taxon>
        <taxon>Roseobacteraceae</taxon>
        <taxon>Tranquillimonas</taxon>
    </lineage>
</organism>
<gene>
    <name evidence="1" type="ORF">SAMN04490244_101264</name>
</gene>
<dbReference type="InterPro" id="IPR056114">
    <property type="entry name" value="DUF7697"/>
</dbReference>
<dbReference type="STRING" id="641238.SAMN04490244_101264"/>
<evidence type="ECO:0000313" key="1">
    <source>
        <dbReference type="EMBL" id="SER49682.1"/>
    </source>
</evidence>
<evidence type="ECO:0000313" key="2">
    <source>
        <dbReference type="Proteomes" id="UP000198885"/>
    </source>
</evidence>
<accession>A0A1H9PNB8</accession>
<dbReference type="RefSeq" id="WP_092687199.1">
    <property type="nucleotide sequence ID" value="NZ_FOGU01000001.1"/>
</dbReference>
<reference evidence="1 2" key="1">
    <citation type="submission" date="2016-10" db="EMBL/GenBank/DDBJ databases">
        <authorList>
            <person name="de Groot N.N."/>
        </authorList>
    </citation>
    <scope>NUCLEOTIDE SEQUENCE [LARGE SCALE GENOMIC DNA]</scope>
    <source>
        <strain evidence="1 2">DSM 23042</strain>
    </source>
</reference>
<name>A0A1H9PNB8_9RHOB</name>
<dbReference type="EMBL" id="FOGU01000001">
    <property type="protein sequence ID" value="SER49682.1"/>
    <property type="molecule type" value="Genomic_DNA"/>
</dbReference>
<dbReference type="OrthoDB" id="7709566at2"/>
<dbReference type="Pfam" id="PF24752">
    <property type="entry name" value="DUF7697"/>
    <property type="match status" value="1"/>
</dbReference>
<dbReference type="Proteomes" id="UP000198885">
    <property type="component" value="Unassembled WGS sequence"/>
</dbReference>
<dbReference type="AlphaFoldDB" id="A0A1H9PNB8"/>
<sequence length="80" mass="8340">MKMGGQVRAIEGAVLGWDIGAALQMAHALGYDTLAVADLLPEVEEVACRKINERSAEVKRGHVVGGVGEAEGADEFGDFG</sequence>
<protein>
    <submittedName>
        <fullName evidence="1">Uncharacterized protein</fullName>
    </submittedName>
</protein>